<evidence type="ECO:0000313" key="4">
    <source>
        <dbReference type="Proteomes" id="UP001152523"/>
    </source>
</evidence>
<keyword evidence="1" id="KW-1133">Transmembrane helix</keyword>
<keyword evidence="1" id="KW-0812">Transmembrane</keyword>
<dbReference type="EMBL" id="CAMAPF010000986">
    <property type="protein sequence ID" value="CAH9135153.1"/>
    <property type="molecule type" value="Genomic_DNA"/>
</dbReference>
<dbReference type="PANTHER" id="PTHR46033">
    <property type="entry name" value="PROTEIN MAIN-LIKE 2"/>
    <property type="match status" value="1"/>
</dbReference>
<dbReference type="InterPro" id="IPR044824">
    <property type="entry name" value="MAIN-like"/>
</dbReference>
<dbReference type="InterPro" id="IPR019557">
    <property type="entry name" value="AminoTfrase-like_pln_mobile"/>
</dbReference>
<dbReference type="Proteomes" id="UP001152523">
    <property type="component" value="Unassembled WGS sequence"/>
</dbReference>
<feature type="domain" description="Aminotransferase-like plant mobile" evidence="2">
    <location>
        <begin position="130"/>
        <end position="190"/>
    </location>
</feature>
<gene>
    <name evidence="3" type="ORF">CEPIT_LOCUS34297</name>
</gene>
<dbReference type="GO" id="GO:0010073">
    <property type="term" value="P:meristem maintenance"/>
    <property type="evidence" value="ECO:0007669"/>
    <property type="project" value="InterPro"/>
</dbReference>
<sequence length="205" mass="23295">MSVFPLVKISWLGLPITPTYLANMLYKVHHKSHFTAHLTVPISLLLQILAISFILTQVFMATQREHPHHGLIKRSVLVMIPGEHRADNVWKSEALRVLKLRCITYPKSAKDDDERHPRVAELLRASGFHVAERLVKIKIDWGLIIALVERWRPETHAFHLPFGEVGITLQDVQVLMGLLIDGLPLTEPSSTVGSSYHTHEVPEHQ</sequence>
<keyword evidence="1" id="KW-0472">Membrane</keyword>
<dbReference type="AlphaFoldDB" id="A0AAV0FIE2"/>
<proteinExistence type="predicted"/>
<accession>A0AAV0FIE2</accession>
<dbReference type="Pfam" id="PF10536">
    <property type="entry name" value="PMD"/>
    <property type="match status" value="1"/>
</dbReference>
<reference evidence="3" key="1">
    <citation type="submission" date="2022-07" db="EMBL/GenBank/DDBJ databases">
        <authorList>
            <person name="Macas J."/>
            <person name="Novak P."/>
            <person name="Neumann P."/>
        </authorList>
    </citation>
    <scope>NUCLEOTIDE SEQUENCE</scope>
</reference>
<name>A0AAV0FIE2_9ASTE</name>
<evidence type="ECO:0000259" key="2">
    <source>
        <dbReference type="Pfam" id="PF10536"/>
    </source>
</evidence>
<comment type="caution">
    <text evidence="3">The sequence shown here is derived from an EMBL/GenBank/DDBJ whole genome shotgun (WGS) entry which is preliminary data.</text>
</comment>
<dbReference type="PANTHER" id="PTHR46033:SF8">
    <property type="entry name" value="PROTEIN MAINTENANCE OF MERISTEMS-LIKE"/>
    <property type="match status" value="1"/>
</dbReference>
<evidence type="ECO:0000256" key="1">
    <source>
        <dbReference type="SAM" id="Phobius"/>
    </source>
</evidence>
<evidence type="ECO:0000313" key="3">
    <source>
        <dbReference type="EMBL" id="CAH9135153.1"/>
    </source>
</evidence>
<feature type="transmembrane region" description="Helical" evidence="1">
    <location>
        <begin position="38"/>
        <end position="60"/>
    </location>
</feature>
<organism evidence="3 4">
    <name type="scientific">Cuscuta epithymum</name>
    <dbReference type="NCBI Taxonomy" id="186058"/>
    <lineage>
        <taxon>Eukaryota</taxon>
        <taxon>Viridiplantae</taxon>
        <taxon>Streptophyta</taxon>
        <taxon>Embryophyta</taxon>
        <taxon>Tracheophyta</taxon>
        <taxon>Spermatophyta</taxon>
        <taxon>Magnoliopsida</taxon>
        <taxon>eudicotyledons</taxon>
        <taxon>Gunneridae</taxon>
        <taxon>Pentapetalae</taxon>
        <taxon>asterids</taxon>
        <taxon>lamiids</taxon>
        <taxon>Solanales</taxon>
        <taxon>Convolvulaceae</taxon>
        <taxon>Cuscuteae</taxon>
        <taxon>Cuscuta</taxon>
        <taxon>Cuscuta subgen. Cuscuta</taxon>
    </lineage>
</organism>
<protein>
    <recommendedName>
        <fullName evidence="2">Aminotransferase-like plant mobile domain-containing protein</fullName>
    </recommendedName>
</protein>
<keyword evidence="4" id="KW-1185">Reference proteome</keyword>